<dbReference type="InterPro" id="IPR002645">
    <property type="entry name" value="STAS_dom"/>
</dbReference>
<name>A0A6N4V2A6_9MYCO</name>
<dbReference type="CDD" id="cd07043">
    <property type="entry name" value="STAS_anti-anti-sigma_factors"/>
    <property type="match status" value="1"/>
</dbReference>
<sequence>MRTVDVDNTLVYPPVPGDDRKQFSNATFAVRRCSRDRIAVGVRGDIDAVNGRELARYVVHHTRASRQLVLDLRSVDFFGTQGFTALYYISVHCARTDVDWAIVGSRHVRRLLSICDPGGELPLADNLRAALRRLDRISHSRHHRRWSARSEIRPHSNGHHRAS</sequence>
<dbReference type="Gene3D" id="3.30.750.24">
    <property type="entry name" value="STAS domain"/>
    <property type="match status" value="1"/>
</dbReference>
<dbReference type="AlphaFoldDB" id="A0A6N4V2A6"/>
<reference evidence="2 3" key="1">
    <citation type="journal article" date="2019" name="Emerg. Microbes Infect.">
        <title>Comprehensive subspecies identification of 175 nontuberculous mycobacteria species based on 7547 genomic profiles.</title>
        <authorList>
            <person name="Matsumoto Y."/>
            <person name="Kinjo T."/>
            <person name="Motooka D."/>
            <person name="Nabeya D."/>
            <person name="Jung N."/>
            <person name="Uechi K."/>
            <person name="Horii T."/>
            <person name="Iida T."/>
            <person name="Fujita J."/>
            <person name="Nakamura S."/>
        </authorList>
    </citation>
    <scope>NUCLEOTIDE SEQUENCE [LARGE SCALE GENOMIC DNA]</scope>
    <source>
        <strain evidence="2 3">JCM 12603</strain>
    </source>
</reference>
<organism evidence="2 3">
    <name type="scientific">Mycolicibacterium poriferae</name>
    <dbReference type="NCBI Taxonomy" id="39694"/>
    <lineage>
        <taxon>Bacteria</taxon>
        <taxon>Bacillati</taxon>
        <taxon>Actinomycetota</taxon>
        <taxon>Actinomycetes</taxon>
        <taxon>Mycobacteriales</taxon>
        <taxon>Mycobacteriaceae</taxon>
        <taxon>Mycolicibacterium</taxon>
    </lineage>
</organism>
<feature type="domain" description="STAS" evidence="1">
    <location>
        <begin position="39"/>
        <end position="128"/>
    </location>
</feature>
<dbReference type="Proteomes" id="UP000466785">
    <property type="component" value="Chromosome"/>
</dbReference>
<evidence type="ECO:0000313" key="2">
    <source>
        <dbReference type="EMBL" id="BBX49576.1"/>
    </source>
</evidence>
<protein>
    <recommendedName>
        <fullName evidence="1">STAS domain-containing protein</fullName>
    </recommendedName>
</protein>
<accession>A0A6N4V2A6</accession>
<dbReference type="InterPro" id="IPR036513">
    <property type="entry name" value="STAS_dom_sf"/>
</dbReference>
<gene>
    <name evidence="2" type="ORF">MPOR_06020</name>
</gene>
<evidence type="ECO:0000259" key="1">
    <source>
        <dbReference type="Pfam" id="PF01740"/>
    </source>
</evidence>
<dbReference type="Pfam" id="PF01740">
    <property type="entry name" value="STAS"/>
    <property type="match status" value="1"/>
</dbReference>
<dbReference type="KEGG" id="mpof:MPOR_06020"/>
<proteinExistence type="predicted"/>
<dbReference type="RefSeq" id="WP_163672445.1">
    <property type="nucleotide sequence ID" value="NZ_AP022570.1"/>
</dbReference>
<dbReference type="EMBL" id="AP022570">
    <property type="protein sequence ID" value="BBX49576.1"/>
    <property type="molecule type" value="Genomic_DNA"/>
</dbReference>
<keyword evidence="3" id="KW-1185">Reference proteome</keyword>
<dbReference type="SUPFAM" id="SSF52091">
    <property type="entry name" value="SpoIIaa-like"/>
    <property type="match status" value="1"/>
</dbReference>
<evidence type="ECO:0000313" key="3">
    <source>
        <dbReference type="Proteomes" id="UP000466785"/>
    </source>
</evidence>